<dbReference type="InterPro" id="IPR058627">
    <property type="entry name" value="MdtA-like_C"/>
</dbReference>
<dbReference type="InterPro" id="IPR036365">
    <property type="entry name" value="PGBD-like_sf"/>
</dbReference>
<proteinExistence type="predicted"/>
<dbReference type="PANTHER" id="PTHR32347:SF27">
    <property type="entry name" value="RND EFFLUX PUMP MEMBRANE FUSION PROTEIN BARREL-SANDWICH DOMAIN-CONTAINING PROTEIN"/>
    <property type="match status" value="1"/>
</dbReference>
<dbReference type="RefSeq" id="WP_066057418.1">
    <property type="nucleotide sequence ID" value="NZ_JBHUNF010000004.1"/>
</dbReference>
<accession>A0ABW5RJ36</accession>
<evidence type="ECO:0000256" key="2">
    <source>
        <dbReference type="ARBA" id="ARBA00023054"/>
    </source>
</evidence>
<protein>
    <submittedName>
        <fullName evidence="6">Peptidoglycan-binding protein</fullName>
    </submittedName>
</protein>
<evidence type="ECO:0000259" key="4">
    <source>
        <dbReference type="Pfam" id="PF01471"/>
    </source>
</evidence>
<keyword evidence="3" id="KW-0732">Signal</keyword>
<reference evidence="7" key="1">
    <citation type="journal article" date="2019" name="Int. J. Syst. Evol. Microbiol.">
        <title>The Global Catalogue of Microorganisms (GCM) 10K type strain sequencing project: providing services to taxonomists for standard genome sequencing and annotation.</title>
        <authorList>
            <consortium name="The Broad Institute Genomics Platform"/>
            <consortium name="The Broad Institute Genome Sequencing Center for Infectious Disease"/>
            <person name="Wu L."/>
            <person name="Ma J."/>
        </authorList>
    </citation>
    <scope>NUCLEOTIDE SEQUENCE [LARGE SCALE GENOMIC DNA]</scope>
    <source>
        <strain evidence="7">TISTR 1511</strain>
    </source>
</reference>
<dbReference type="EMBL" id="JBHUNF010000004">
    <property type="protein sequence ID" value="MFD2675121.1"/>
    <property type="molecule type" value="Genomic_DNA"/>
</dbReference>
<evidence type="ECO:0000259" key="5">
    <source>
        <dbReference type="Pfam" id="PF25967"/>
    </source>
</evidence>
<dbReference type="Gene3D" id="1.10.101.10">
    <property type="entry name" value="PGBD-like superfamily/PGBD"/>
    <property type="match status" value="1"/>
</dbReference>
<dbReference type="PANTHER" id="PTHR32347">
    <property type="entry name" value="EFFLUX SYSTEM COMPONENT YKNX-RELATED"/>
    <property type="match status" value="1"/>
</dbReference>
<evidence type="ECO:0000313" key="7">
    <source>
        <dbReference type="Proteomes" id="UP001597453"/>
    </source>
</evidence>
<dbReference type="Proteomes" id="UP001597453">
    <property type="component" value="Unassembled WGS sequence"/>
</dbReference>
<organism evidence="6 7">
    <name type="scientific">Gulosibacter bifidus</name>
    <dbReference type="NCBI Taxonomy" id="272239"/>
    <lineage>
        <taxon>Bacteria</taxon>
        <taxon>Bacillati</taxon>
        <taxon>Actinomycetota</taxon>
        <taxon>Actinomycetes</taxon>
        <taxon>Micrococcales</taxon>
        <taxon>Microbacteriaceae</taxon>
        <taxon>Gulosibacter</taxon>
    </lineage>
</organism>
<dbReference type="SUPFAM" id="SSF47090">
    <property type="entry name" value="PGBD-like"/>
    <property type="match status" value="1"/>
</dbReference>
<comment type="caution">
    <text evidence="6">The sequence shown here is derived from an EMBL/GenBank/DDBJ whole genome shotgun (WGS) entry which is preliminary data.</text>
</comment>
<dbReference type="InterPro" id="IPR036366">
    <property type="entry name" value="PGBDSf"/>
</dbReference>
<evidence type="ECO:0000256" key="1">
    <source>
        <dbReference type="ARBA" id="ARBA00004196"/>
    </source>
</evidence>
<feature type="domain" description="Peptidoglycan binding-like" evidence="4">
    <location>
        <begin position="122"/>
        <end position="163"/>
    </location>
</feature>
<keyword evidence="7" id="KW-1185">Reference proteome</keyword>
<feature type="signal peptide" evidence="3">
    <location>
        <begin position="1"/>
        <end position="27"/>
    </location>
</feature>
<dbReference type="Pfam" id="PF25967">
    <property type="entry name" value="RND-MFP_C"/>
    <property type="match status" value="1"/>
</dbReference>
<comment type="subcellular location">
    <subcellularLocation>
        <location evidence="1">Cell envelope</location>
    </subcellularLocation>
</comment>
<dbReference type="Pfam" id="PF01471">
    <property type="entry name" value="PG_binding_1"/>
    <property type="match status" value="1"/>
</dbReference>
<name>A0ABW5RJ36_9MICO</name>
<feature type="chain" id="PRO_5046087578" evidence="3">
    <location>
        <begin position="28"/>
        <end position="351"/>
    </location>
</feature>
<feature type="domain" description="Multidrug resistance protein MdtA-like C-terminal permuted SH3" evidence="5">
    <location>
        <begin position="292"/>
        <end position="350"/>
    </location>
</feature>
<evidence type="ECO:0000256" key="3">
    <source>
        <dbReference type="SAM" id="SignalP"/>
    </source>
</evidence>
<sequence length="351" mass="36711">MQKKRIVAITGGLLVAIAIGVTGISLANGAAAPQAAQTVAPSTETATVTKTDLVERVEAKGTLNHGKTMTYGTQLSGTITALAPIDTNLAPGTEMLRVDERPVFAMRGEVPAWRSFEEGMTNGKDVMQLEQNLNALGYFSDEPDEHYGWATASAVAQWNKDHGFGWNTTLELGRVVFIPTDVRVSAHKAKVGDAASTSVLDVTGTAKAVTAEVQPSMRSLLQVGAKADITLPDGSSIKGVVEAVDPPVEKEDKSGQKTVKVPVRLSLVDPASADAYTDVTVSVVATRTIAKDVLVVPVQALLAEPGGKHAVEVVNNNVSKRVPVEIGAFGDSMVEIKGGNVHAGDKVVVGE</sequence>
<dbReference type="Gene3D" id="2.40.420.20">
    <property type="match status" value="1"/>
</dbReference>
<gene>
    <name evidence="6" type="ORF">ACFSUQ_07425</name>
</gene>
<dbReference type="InterPro" id="IPR002477">
    <property type="entry name" value="Peptidoglycan-bd-like"/>
</dbReference>
<keyword evidence="2" id="KW-0175">Coiled coil</keyword>
<dbReference type="InterPro" id="IPR050465">
    <property type="entry name" value="UPF0194_transport"/>
</dbReference>
<evidence type="ECO:0000313" key="6">
    <source>
        <dbReference type="EMBL" id="MFD2675121.1"/>
    </source>
</evidence>